<dbReference type="PANTHER" id="PTHR22960">
    <property type="entry name" value="MOLYBDOPTERIN COFACTOR SYNTHESIS PROTEIN A"/>
    <property type="match status" value="1"/>
</dbReference>
<evidence type="ECO:0000259" key="8">
    <source>
        <dbReference type="Pfam" id="PF01967"/>
    </source>
</evidence>
<keyword evidence="5 7" id="KW-0456">Lyase</keyword>
<feature type="active site" evidence="7">
    <location>
        <position position="167"/>
    </location>
</feature>
<dbReference type="InterPro" id="IPR002820">
    <property type="entry name" value="Mopterin_CF_biosynth-C_dom"/>
</dbReference>
<dbReference type="UniPathway" id="UPA00344"/>
<dbReference type="NCBIfam" id="NF006870">
    <property type="entry name" value="PRK09364.1"/>
    <property type="match status" value="1"/>
</dbReference>
<dbReference type="Pfam" id="PF01967">
    <property type="entry name" value="MoaC"/>
    <property type="match status" value="1"/>
</dbReference>
<feature type="binding site" evidence="7">
    <location>
        <begin position="115"/>
        <end position="117"/>
    </location>
    <ligand>
        <name>substrate</name>
    </ligand>
</feature>
<comment type="subunit">
    <text evidence="7">Homohexamer; trimer of dimers.</text>
</comment>
<dbReference type="NCBIfam" id="TIGR00581">
    <property type="entry name" value="moaC"/>
    <property type="match status" value="1"/>
</dbReference>
<evidence type="ECO:0000256" key="4">
    <source>
        <dbReference type="ARBA" id="ARBA00023150"/>
    </source>
</evidence>
<dbReference type="EC" id="4.6.1.17" evidence="3 7"/>
<evidence type="ECO:0000256" key="7">
    <source>
        <dbReference type="HAMAP-Rule" id="MF_01224"/>
    </source>
</evidence>
<feature type="domain" description="Molybdopterin cofactor biosynthesis C (MoaC)" evidence="8">
    <location>
        <begin position="53"/>
        <end position="189"/>
    </location>
</feature>
<protein>
    <recommendedName>
        <fullName evidence="3 7">Cyclic pyranopterin monophosphate synthase</fullName>
        <ecNumber evidence="3 7">4.6.1.17</ecNumber>
    </recommendedName>
    <alternativeName>
        <fullName evidence="7">Molybdenum cofactor biosynthesis protein C</fullName>
    </alternativeName>
</protein>
<comment type="pathway">
    <text evidence="2 7">Cofactor biosynthesis; molybdopterin biosynthesis.</text>
</comment>
<dbReference type="InterPro" id="IPR047594">
    <property type="entry name" value="MoaC_bact/euk"/>
</dbReference>
<gene>
    <name evidence="7 9" type="primary">moaC</name>
    <name evidence="9" type="ORF">H5P27_15205</name>
</gene>
<keyword evidence="10" id="KW-1185">Reference proteome</keyword>
<evidence type="ECO:0000256" key="6">
    <source>
        <dbReference type="ARBA" id="ARBA00055087"/>
    </source>
</evidence>
<dbReference type="CDD" id="cd01420">
    <property type="entry name" value="MoaC_PE"/>
    <property type="match status" value="1"/>
</dbReference>
<organism evidence="9 10">
    <name type="scientific">Pelagicoccus albus</name>
    <dbReference type="NCBI Taxonomy" id="415222"/>
    <lineage>
        <taxon>Bacteria</taxon>
        <taxon>Pseudomonadati</taxon>
        <taxon>Verrucomicrobiota</taxon>
        <taxon>Opitutia</taxon>
        <taxon>Puniceicoccales</taxon>
        <taxon>Pelagicoccaceae</taxon>
        <taxon>Pelagicoccus</taxon>
    </lineage>
</organism>
<name>A0A7X1E9G5_9BACT</name>
<dbReference type="GO" id="GO:0006777">
    <property type="term" value="P:Mo-molybdopterin cofactor biosynthetic process"/>
    <property type="evidence" value="ECO:0007669"/>
    <property type="project" value="UniProtKB-UniRule"/>
</dbReference>
<comment type="similarity">
    <text evidence="7">Belongs to the MoaC family.</text>
</comment>
<evidence type="ECO:0000256" key="2">
    <source>
        <dbReference type="ARBA" id="ARBA00005046"/>
    </source>
</evidence>
<dbReference type="EMBL" id="JACHVC010000012">
    <property type="protein sequence ID" value="MBC2607399.1"/>
    <property type="molecule type" value="Genomic_DNA"/>
</dbReference>
<dbReference type="InterPro" id="IPR023045">
    <property type="entry name" value="MoaC"/>
</dbReference>
<dbReference type="InterPro" id="IPR050105">
    <property type="entry name" value="MoCo_biosynth_MoaA/MoaC"/>
</dbReference>
<dbReference type="Proteomes" id="UP000526501">
    <property type="component" value="Unassembled WGS sequence"/>
</dbReference>
<accession>A0A7X1E9G5</accession>
<evidence type="ECO:0000313" key="9">
    <source>
        <dbReference type="EMBL" id="MBC2607399.1"/>
    </source>
</evidence>
<dbReference type="AlphaFoldDB" id="A0A7X1E9G5"/>
<evidence type="ECO:0000256" key="5">
    <source>
        <dbReference type="ARBA" id="ARBA00023239"/>
    </source>
</evidence>
<comment type="catalytic activity">
    <reaction evidence="1 7">
        <text>(8S)-3',8-cyclo-7,8-dihydroguanosine 5'-triphosphate = cyclic pyranopterin phosphate + diphosphate</text>
        <dbReference type="Rhea" id="RHEA:49580"/>
        <dbReference type="ChEBI" id="CHEBI:33019"/>
        <dbReference type="ChEBI" id="CHEBI:59648"/>
        <dbReference type="ChEBI" id="CHEBI:131766"/>
        <dbReference type="EC" id="4.6.1.17"/>
    </reaction>
</comment>
<sequence>MVSSSYQGEEKCFLKGRLSSSILGLANSKSIQLPTDVSSTKFTHLDDDLQPHMVDVTDKAVTRRTAIAQAIVKLTPEIMSQFDGQDIQSKKGPVFHTAILAGIQAAKKTSELIPLCHPIPLTKCHVSIRPNQDSEVTITATAITDAKTGVEMEALTAASGAALTLYDMCKALSKAIVISEIKLLEKTGGKSGEYHA</sequence>
<dbReference type="SUPFAM" id="SSF55040">
    <property type="entry name" value="Molybdenum cofactor biosynthesis protein C, MoaC"/>
    <property type="match status" value="1"/>
</dbReference>
<comment type="caution">
    <text evidence="9">The sequence shown here is derived from an EMBL/GenBank/DDBJ whole genome shotgun (WGS) entry which is preliminary data.</text>
</comment>
<dbReference type="InterPro" id="IPR036522">
    <property type="entry name" value="MoaC_sf"/>
</dbReference>
<feature type="binding site" evidence="7">
    <location>
        <begin position="152"/>
        <end position="153"/>
    </location>
    <ligand>
        <name>substrate</name>
    </ligand>
</feature>
<proteinExistence type="inferred from homology"/>
<dbReference type="Gene3D" id="3.30.70.640">
    <property type="entry name" value="Molybdopterin cofactor biosynthesis C (MoaC) domain"/>
    <property type="match status" value="1"/>
</dbReference>
<comment type="function">
    <text evidence="6 7">Catalyzes the conversion of (8S)-3',8-cyclo-7,8-dihydroguanosine 5'-triphosphate to cyclic pyranopterin monophosphate (cPMP).</text>
</comment>
<dbReference type="HAMAP" id="MF_01224_B">
    <property type="entry name" value="MoaC_B"/>
    <property type="match status" value="1"/>
</dbReference>
<evidence type="ECO:0000313" key="10">
    <source>
        <dbReference type="Proteomes" id="UP000526501"/>
    </source>
</evidence>
<dbReference type="GO" id="GO:0061799">
    <property type="term" value="F:cyclic pyranopterin monophosphate synthase activity"/>
    <property type="evidence" value="ECO:0007669"/>
    <property type="project" value="UniProtKB-UniRule"/>
</dbReference>
<keyword evidence="4 7" id="KW-0501">Molybdenum cofactor biosynthesis</keyword>
<evidence type="ECO:0000256" key="1">
    <source>
        <dbReference type="ARBA" id="ARBA00001637"/>
    </source>
</evidence>
<reference evidence="9 10" key="1">
    <citation type="submission" date="2020-07" db="EMBL/GenBank/DDBJ databases">
        <authorList>
            <person name="Feng X."/>
        </authorList>
    </citation>
    <scope>NUCLEOTIDE SEQUENCE [LARGE SCALE GENOMIC DNA]</scope>
    <source>
        <strain evidence="9 10">JCM23202</strain>
    </source>
</reference>
<evidence type="ECO:0000256" key="3">
    <source>
        <dbReference type="ARBA" id="ARBA00012575"/>
    </source>
</evidence>